<feature type="compositionally biased region" description="Low complexity" evidence="1">
    <location>
        <begin position="127"/>
        <end position="140"/>
    </location>
</feature>
<evidence type="ECO:0000313" key="3">
    <source>
        <dbReference type="EMBL" id="CUU58049.1"/>
    </source>
</evidence>
<dbReference type="Gene3D" id="1.20.120.520">
    <property type="entry name" value="nmb1532 protein domain like"/>
    <property type="match status" value="1"/>
</dbReference>
<feature type="domain" description="Hemerythrin-like" evidence="2">
    <location>
        <begin position="10"/>
        <end position="111"/>
    </location>
</feature>
<dbReference type="Pfam" id="PF01814">
    <property type="entry name" value="Hemerythrin"/>
    <property type="match status" value="1"/>
</dbReference>
<gene>
    <name evidence="3" type="ORF">Ga0074812_11679</name>
</gene>
<dbReference type="Proteomes" id="UP000198802">
    <property type="component" value="Unassembled WGS sequence"/>
</dbReference>
<name>A0A0S4QR18_9ACTN</name>
<dbReference type="EMBL" id="FAOZ01000016">
    <property type="protein sequence ID" value="CUU58049.1"/>
    <property type="molecule type" value="Genomic_DNA"/>
</dbReference>
<dbReference type="RefSeq" id="WP_091280481.1">
    <property type="nucleotide sequence ID" value="NZ_FAOZ01000016.1"/>
</dbReference>
<sequence length="412" mass="44664">MANPNAYLLMHDGIRLELRRIADFAASLAAGRRVAGPAQLTALRAHVDEALDALHHHHVAEDDHLWPLLRQRGLGSGDLDTLDALSADHDRLDLLIQRLRATLADLAGPAESTGRARPNRPAGPTGNDGNNGNDGNDGSSVSALAAVTASLHNLMAEHLATEEALVVPAIEDRVSDDELTQLEKRVSRGAKMRLSFVLPWLAAANPQRAADVAAGLGPVLPLLLAASRSGYQRRLATAYGDLVVDPGPVLLRGSAEIFVPAPTDQVYAAVADVVGMAHHSPECYRCVWLDGASGPAVGARFRGWNRSRGMRWSRECEVVTAEPGREFAYRTRRTRSKPDSTLWRFQLRAHDGGTHLTQTFELSPSALVLRFERLSGRDVSTPVAMRQTLERLRDELTHLPADVDAARPMIGV</sequence>
<protein>
    <submittedName>
        <fullName evidence="3">Polyketide cyclase / dehydrase and lipid transport</fullName>
    </submittedName>
</protein>
<evidence type="ECO:0000259" key="2">
    <source>
        <dbReference type="Pfam" id="PF01814"/>
    </source>
</evidence>
<dbReference type="Pfam" id="PF10604">
    <property type="entry name" value="Polyketide_cyc2"/>
    <property type="match status" value="1"/>
</dbReference>
<dbReference type="Gene3D" id="3.30.530.20">
    <property type="match status" value="1"/>
</dbReference>
<accession>A0A0S4QR18</accession>
<dbReference type="InterPro" id="IPR023393">
    <property type="entry name" value="START-like_dom_sf"/>
</dbReference>
<dbReference type="CDD" id="cd07812">
    <property type="entry name" value="SRPBCC"/>
    <property type="match status" value="1"/>
</dbReference>
<proteinExistence type="predicted"/>
<evidence type="ECO:0000256" key="1">
    <source>
        <dbReference type="SAM" id="MobiDB-lite"/>
    </source>
</evidence>
<dbReference type="CDD" id="cd12108">
    <property type="entry name" value="Hr-like"/>
    <property type="match status" value="1"/>
</dbReference>
<feature type="region of interest" description="Disordered" evidence="1">
    <location>
        <begin position="107"/>
        <end position="140"/>
    </location>
</feature>
<dbReference type="AlphaFoldDB" id="A0A0S4QR18"/>
<dbReference type="SUPFAM" id="SSF55961">
    <property type="entry name" value="Bet v1-like"/>
    <property type="match status" value="1"/>
</dbReference>
<reference evidence="4" key="1">
    <citation type="submission" date="2015-11" db="EMBL/GenBank/DDBJ databases">
        <authorList>
            <person name="Varghese N."/>
        </authorList>
    </citation>
    <scope>NUCLEOTIDE SEQUENCE [LARGE SCALE GENOMIC DNA]</scope>
    <source>
        <strain evidence="4">DSM 45899</strain>
    </source>
</reference>
<keyword evidence="4" id="KW-1185">Reference proteome</keyword>
<organism evidence="3 4">
    <name type="scientific">Parafrankia irregularis</name>
    <dbReference type="NCBI Taxonomy" id="795642"/>
    <lineage>
        <taxon>Bacteria</taxon>
        <taxon>Bacillati</taxon>
        <taxon>Actinomycetota</taxon>
        <taxon>Actinomycetes</taxon>
        <taxon>Frankiales</taxon>
        <taxon>Frankiaceae</taxon>
        <taxon>Parafrankia</taxon>
    </lineage>
</organism>
<dbReference type="InterPro" id="IPR019587">
    <property type="entry name" value="Polyketide_cyclase/dehydratase"/>
</dbReference>
<evidence type="ECO:0000313" key="4">
    <source>
        <dbReference type="Proteomes" id="UP000198802"/>
    </source>
</evidence>
<dbReference type="InterPro" id="IPR012312">
    <property type="entry name" value="Hemerythrin-like"/>
</dbReference>